<evidence type="ECO:0000313" key="3">
    <source>
        <dbReference type="Proteomes" id="UP001634007"/>
    </source>
</evidence>
<reference evidence="2 3" key="1">
    <citation type="submission" date="2024-11" db="EMBL/GenBank/DDBJ databases">
        <title>Chromosome-level genome assembly of Eucalyptus globulus Labill. provides insights into its genome evolution.</title>
        <authorList>
            <person name="Li X."/>
        </authorList>
    </citation>
    <scope>NUCLEOTIDE SEQUENCE [LARGE SCALE GENOMIC DNA]</scope>
    <source>
        <strain evidence="2">CL2024</strain>
        <tissue evidence="2">Fresh tender leaves</tissue>
    </source>
</reference>
<evidence type="ECO:0000256" key="1">
    <source>
        <dbReference type="SAM" id="MobiDB-lite"/>
    </source>
</evidence>
<feature type="compositionally biased region" description="Basic and acidic residues" evidence="1">
    <location>
        <begin position="76"/>
        <end position="97"/>
    </location>
</feature>
<accession>A0ABD3KZZ1</accession>
<protein>
    <submittedName>
        <fullName evidence="2">Uncharacterized protein</fullName>
    </submittedName>
</protein>
<feature type="region of interest" description="Disordered" evidence="1">
    <location>
        <begin position="76"/>
        <end position="104"/>
    </location>
</feature>
<gene>
    <name evidence="2" type="ORF">ACJRO7_019071</name>
</gene>
<keyword evidence="3" id="KW-1185">Reference proteome</keyword>
<comment type="caution">
    <text evidence="2">The sequence shown here is derived from an EMBL/GenBank/DDBJ whole genome shotgun (WGS) entry which is preliminary data.</text>
</comment>
<evidence type="ECO:0000313" key="2">
    <source>
        <dbReference type="EMBL" id="KAL3743909.1"/>
    </source>
</evidence>
<name>A0ABD3KZZ1_EUCGL</name>
<dbReference type="EMBL" id="JBJKBG010000004">
    <property type="protein sequence ID" value="KAL3743909.1"/>
    <property type="molecule type" value="Genomic_DNA"/>
</dbReference>
<dbReference type="AlphaFoldDB" id="A0ABD3KZZ1"/>
<dbReference type="Proteomes" id="UP001634007">
    <property type="component" value="Unassembled WGS sequence"/>
</dbReference>
<organism evidence="2 3">
    <name type="scientific">Eucalyptus globulus</name>
    <name type="common">Tasmanian blue gum</name>
    <dbReference type="NCBI Taxonomy" id="34317"/>
    <lineage>
        <taxon>Eukaryota</taxon>
        <taxon>Viridiplantae</taxon>
        <taxon>Streptophyta</taxon>
        <taxon>Embryophyta</taxon>
        <taxon>Tracheophyta</taxon>
        <taxon>Spermatophyta</taxon>
        <taxon>Magnoliopsida</taxon>
        <taxon>eudicotyledons</taxon>
        <taxon>Gunneridae</taxon>
        <taxon>Pentapetalae</taxon>
        <taxon>rosids</taxon>
        <taxon>malvids</taxon>
        <taxon>Myrtales</taxon>
        <taxon>Myrtaceae</taxon>
        <taxon>Myrtoideae</taxon>
        <taxon>Eucalypteae</taxon>
        <taxon>Eucalyptus</taxon>
    </lineage>
</organism>
<sequence length="104" mass="11670">MPSRVYQAFFAFSSSSRVTGHFPVQKFNRVGEMWRCLFLPIRARAFIALRRISSVARASMWLSVAPWEATWMETPADRSKGIEGGRDATMDGMHESRVVGGGES</sequence>
<proteinExistence type="predicted"/>